<protein>
    <submittedName>
        <fullName evidence="1">Uncharacterized protein</fullName>
    </submittedName>
</protein>
<evidence type="ECO:0000313" key="2">
    <source>
        <dbReference type="Proteomes" id="UP000035762"/>
    </source>
</evidence>
<reference evidence="1 2" key="1">
    <citation type="journal article" date="2014" name="Genome Announc.">
        <title>Genome Sequence of Afipia felis Strain 76713, Isolated in Hospital Water Using an Amoeba Co-Culture Procedure.</title>
        <authorList>
            <person name="Benamar S."/>
            <person name="La Scola B."/>
            <person name="Croce O."/>
        </authorList>
    </citation>
    <scope>NUCLEOTIDE SEQUENCE [LARGE SCALE GENOMIC DNA]</scope>
    <source>
        <strain evidence="1 2">76713</strain>
    </source>
</reference>
<dbReference type="Proteomes" id="UP000035762">
    <property type="component" value="Unassembled WGS sequence"/>
</dbReference>
<organism evidence="1 2">
    <name type="scientific">Afipia felis</name>
    <name type="common">Cat scratch disease bacillus</name>
    <dbReference type="NCBI Taxonomy" id="1035"/>
    <lineage>
        <taxon>Bacteria</taxon>
        <taxon>Pseudomonadati</taxon>
        <taxon>Pseudomonadota</taxon>
        <taxon>Alphaproteobacteria</taxon>
        <taxon>Hyphomicrobiales</taxon>
        <taxon>Nitrobacteraceae</taxon>
        <taxon>Afipia</taxon>
    </lineage>
</organism>
<keyword evidence="2" id="KW-1185">Reference proteome</keyword>
<dbReference type="STRING" id="1035.BN961_02491"/>
<accession>A0A090MNT3</accession>
<gene>
    <name evidence="1" type="ORF">BN961_02491</name>
</gene>
<sequence length="41" mass="4468">MNAAHTEHCGSIRIADDTLGDTLYAVKNNSGWNEPDDIPPQ</sequence>
<name>A0A090MNT3_AFIFE</name>
<dbReference type="AlphaFoldDB" id="A0A090MNT3"/>
<dbReference type="EMBL" id="CCAZ020000001">
    <property type="protein sequence ID" value="CEG09070.1"/>
    <property type="molecule type" value="Genomic_DNA"/>
</dbReference>
<comment type="caution">
    <text evidence="1">The sequence shown here is derived from an EMBL/GenBank/DDBJ whole genome shotgun (WGS) entry which is preliminary data.</text>
</comment>
<proteinExistence type="predicted"/>
<evidence type="ECO:0000313" key="1">
    <source>
        <dbReference type="EMBL" id="CEG09070.1"/>
    </source>
</evidence>